<evidence type="ECO:0000313" key="3">
    <source>
        <dbReference type="Proteomes" id="UP000500953"/>
    </source>
</evidence>
<dbReference type="AlphaFoldDB" id="A0A6G9Z4F3"/>
<organism evidence="2 3">
    <name type="scientific">Nocardia terpenica</name>
    <dbReference type="NCBI Taxonomy" id="455432"/>
    <lineage>
        <taxon>Bacteria</taxon>
        <taxon>Bacillati</taxon>
        <taxon>Actinomycetota</taxon>
        <taxon>Actinomycetes</taxon>
        <taxon>Mycobacteriales</taxon>
        <taxon>Nocardiaceae</taxon>
        <taxon>Nocardia</taxon>
    </lineage>
</organism>
<dbReference type="GO" id="GO:0003677">
    <property type="term" value="F:DNA binding"/>
    <property type="evidence" value="ECO:0007669"/>
    <property type="project" value="InterPro"/>
</dbReference>
<sequence length="294" mass="32914">MTGSTLARRSLGRELRRLREAKGMSQTAAGRVVELSPQSIGRIEDGQSTRVSSLQINALCDAYGATGAERRTLLALAREMREASKSGGRWWRAYADQIPGDFDHFVSLEEVARRITTSQMSLLPGLLQIPEYRREGEWTMHPQATPEEVERRIDIATRRQHRLQDDDFEYSVFLSEAVLNHQIGGPAVMARQLRHLTELAQLPNISIRVIPNSVGSHVGLHVGSFVMFEFPALAATRAPEPPVVYVEGYTGDLYLERDSEITPYRNALAELDRVALDVGESTRLIADKAREYEG</sequence>
<dbReference type="RefSeq" id="WP_167487825.1">
    <property type="nucleotide sequence ID" value="NZ_CP046173.1"/>
</dbReference>
<dbReference type="PROSITE" id="PS50943">
    <property type="entry name" value="HTH_CROC1"/>
    <property type="match status" value="1"/>
</dbReference>
<accession>A0A6G9Z4F3</accession>
<proteinExistence type="predicted"/>
<name>A0A6G9Z4F3_9NOCA</name>
<evidence type="ECO:0000259" key="1">
    <source>
        <dbReference type="PROSITE" id="PS50943"/>
    </source>
</evidence>
<dbReference type="Pfam" id="PF19054">
    <property type="entry name" value="DUF5753"/>
    <property type="match status" value="1"/>
</dbReference>
<feature type="domain" description="HTH cro/C1-type" evidence="1">
    <location>
        <begin position="15"/>
        <end position="70"/>
    </location>
</feature>
<dbReference type="Pfam" id="PF13560">
    <property type="entry name" value="HTH_31"/>
    <property type="match status" value="1"/>
</dbReference>
<dbReference type="InterPro" id="IPR043917">
    <property type="entry name" value="DUF5753"/>
</dbReference>
<reference evidence="2 3" key="1">
    <citation type="journal article" date="2019" name="ACS Chem. Biol.">
        <title>Identification and Mobilization of a Cryptic Antibiotic Biosynthesis Gene Locus from a Human-Pathogenic Nocardia Isolate.</title>
        <authorList>
            <person name="Herisse M."/>
            <person name="Ishida K."/>
            <person name="Porter J.L."/>
            <person name="Howden B."/>
            <person name="Hertweck C."/>
            <person name="Stinear T.P."/>
            <person name="Pidot S.J."/>
        </authorList>
    </citation>
    <scope>NUCLEOTIDE SEQUENCE [LARGE SCALE GENOMIC DNA]</scope>
    <source>
        <strain evidence="2 3">AUSMDU00012715</strain>
    </source>
</reference>
<dbReference type="CDD" id="cd00093">
    <property type="entry name" value="HTH_XRE"/>
    <property type="match status" value="1"/>
</dbReference>
<dbReference type="Gene3D" id="1.10.260.40">
    <property type="entry name" value="lambda repressor-like DNA-binding domains"/>
    <property type="match status" value="1"/>
</dbReference>
<evidence type="ECO:0000313" key="2">
    <source>
        <dbReference type="EMBL" id="QIS20485.1"/>
    </source>
</evidence>
<dbReference type="InterPro" id="IPR001387">
    <property type="entry name" value="Cro/C1-type_HTH"/>
</dbReference>
<dbReference type="SUPFAM" id="SSF47413">
    <property type="entry name" value="lambda repressor-like DNA-binding domains"/>
    <property type="match status" value="1"/>
</dbReference>
<dbReference type="Proteomes" id="UP000500953">
    <property type="component" value="Chromosome"/>
</dbReference>
<gene>
    <name evidence="2" type="ORF">F6W96_21485</name>
</gene>
<protein>
    <submittedName>
        <fullName evidence="2">Helix-turn-helix domain-containing protein</fullName>
    </submittedName>
</protein>
<dbReference type="EMBL" id="CP046173">
    <property type="protein sequence ID" value="QIS20485.1"/>
    <property type="molecule type" value="Genomic_DNA"/>
</dbReference>
<dbReference type="InterPro" id="IPR010982">
    <property type="entry name" value="Lambda_DNA-bd_dom_sf"/>
</dbReference>
<dbReference type="SMART" id="SM00530">
    <property type="entry name" value="HTH_XRE"/>
    <property type="match status" value="1"/>
</dbReference>